<evidence type="ECO:0008006" key="3">
    <source>
        <dbReference type="Google" id="ProtNLM"/>
    </source>
</evidence>
<keyword evidence="2" id="KW-1185">Reference proteome</keyword>
<evidence type="ECO:0000313" key="2">
    <source>
        <dbReference type="Proteomes" id="UP001273768"/>
    </source>
</evidence>
<name>A0ABU3YZD1_9EURY</name>
<dbReference type="RefSeq" id="WP_317294993.1">
    <property type="nucleotide sequence ID" value="NZ_JABFFQ010000001.1"/>
</dbReference>
<organism evidence="1 2">
    <name type="scientific">Methanoculleus nereidis</name>
    <dbReference type="NCBI Taxonomy" id="2735141"/>
    <lineage>
        <taxon>Archaea</taxon>
        <taxon>Methanobacteriati</taxon>
        <taxon>Methanobacteriota</taxon>
        <taxon>Stenosarchaea group</taxon>
        <taxon>Methanomicrobia</taxon>
        <taxon>Methanomicrobiales</taxon>
        <taxon>Methanomicrobiaceae</taxon>
        <taxon>Methanoculleus</taxon>
    </lineage>
</organism>
<protein>
    <recommendedName>
        <fullName evidence="3">Nucleic acid binding OB-fold tRNA/helicase-type</fullName>
    </recommendedName>
</protein>
<sequence length="121" mass="12855">MLERQEKAALAVLVCVVGIVLAAHLLFAAFGQSLVADPYSEEVPDGALVLLEGSIEGIRETSTGGHLILTINGTPVFLPQNVATGLELHENENITLYGIVQTYRGTREVVVSSAGDIRVVK</sequence>
<comment type="caution">
    <text evidence="1">The sequence shown here is derived from an EMBL/GenBank/DDBJ whole genome shotgun (WGS) entry which is preliminary data.</text>
</comment>
<accession>A0ABU3YZD1</accession>
<evidence type="ECO:0000313" key="1">
    <source>
        <dbReference type="EMBL" id="MDV4341769.1"/>
    </source>
</evidence>
<dbReference type="Proteomes" id="UP001273768">
    <property type="component" value="Unassembled WGS sequence"/>
</dbReference>
<proteinExistence type="predicted"/>
<reference evidence="1 2" key="1">
    <citation type="submission" date="2020-05" db="EMBL/GenBank/DDBJ databases">
        <title>Isolation and characterization of methanoarchaea from a cold seep at offshore SW Taiwan.</title>
        <authorList>
            <person name="Chen Y.-W."/>
            <person name="Chen S.-C."/>
            <person name="Lai M.-C."/>
        </authorList>
    </citation>
    <scope>NUCLEOTIDE SEQUENCE [LARGE SCALE GENOMIC DNA]</scope>
    <source>
        <strain evidence="1 2">YWC-01</strain>
    </source>
</reference>
<dbReference type="EMBL" id="JABFFQ010000001">
    <property type="protein sequence ID" value="MDV4341769.1"/>
    <property type="molecule type" value="Genomic_DNA"/>
</dbReference>
<gene>
    <name evidence="1" type="ORF">HL657_00980</name>
</gene>